<evidence type="ECO:0000313" key="3">
    <source>
        <dbReference type="EMBL" id="UPK67456.1"/>
    </source>
</evidence>
<feature type="coiled-coil region" evidence="1">
    <location>
        <begin position="265"/>
        <end position="292"/>
    </location>
</feature>
<evidence type="ECO:0000256" key="1">
    <source>
        <dbReference type="SAM" id="Coils"/>
    </source>
</evidence>
<feature type="region of interest" description="Disordered" evidence="2">
    <location>
        <begin position="163"/>
        <end position="200"/>
    </location>
</feature>
<evidence type="ECO:0000313" key="4">
    <source>
        <dbReference type="Proteomes" id="UP000830198"/>
    </source>
</evidence>
<feature type="compositionally biased region" description="Basic and acidic residues" evidence="2">
    <location>
        <begin position="167"/>
        <end position="176"/>
    </location>
</feature>
<accession>A0ABY4HYC9</accession>
<gene>
    <name evidence="3" type="ORF">MYF79_21160</name>
</gene>
<dbReference type="RefSeq" id="WP_247809835.1">
    <property type="nucleotide sequence ID" value="NZ_CP095855.1"/>
</dbReference>
<keyword evidence="1" id="KW-0175">Coiled coil</keyword>
<protein>
    <submittedName>
        <fullName evidence="3">RHS repeat-associated core domain-containing protein</fullName>
    </submittedName>
</protein>
<dbReference type="EMBL" id="CP095855">
    <property type="protein sequence ID" value="UPK67456.1"/>
    <property type="molecule type" value="Genomic_DNA"/>
</dbReference>
<keyword evidence="4" id="KW-1185">Reference proteome</keyword>
<dbReference type="InterPro" id="IPR050708">
    <property type="entry name" value="T6SS_VgrG/RHS"/>
</dbReference>
<dbReference type="Gene3D" id="2.180.10.10">
    <property type="entry name" value="RHS repeat-associated core"/>
    <property type="match status" value="1"/>
</dbReference>
<evidence type="ECO:0000256" key="2">
    <source>
        <dbReference type="SAM" id="MobiDB-lite"/>
    </source>
</evidence>
<dbReference type="NCBIfam" id="TIGR03696">
    <property type="entry name" value="Rhs_assc_core"/>
    <property type="match status" value="1"/>
</dbReference>
<sequence>MTVLLDSYRYGFNGKENDNEVKGEGNQQDYGFRIYDPRLGRFLSVDPLTSKYAMLTPYQFASNNPIQLIDLDGLEGWLALPWEWANTLKVPNTVTIPYTPPPTIPLPPIVMPQSPTAPTTPISGLRAPEGMPIDLSDPGVVSIPEANIEYLVNRGQPFGRVNATPYREGEYDKPEEGETPYTGEYKTKKSGKELQGQKQKDDIPDWVEGYRPRANEDGKAFAKRLMNRKYGKGNWEGGAGSEASKIQKYGNHHFKTVVPLSPSRYRDLRMKAEEYNKALKEWEKEQAEIMTREMEKKLKENKTT</sequence>
<dbReference type="InterPro" id="IPR022385">
    <property type="entry name" value="Rhs_assc_core"/>
</dbReference>
<name>A0ABY4HYC9_CHIFI</name>
<proteinExistence type="predicted"/>
<dbReference type="PANTHER" id="PTHR32305:SF15">
    <property type="entry name" value="PROTEIN RHSA-RELATED"/>
    <property type="match status" value="1"/>
</dbReference>
<organism evidence="3 4">
    <name type="scientific">Chitinophaga filiformis</name>
    <name type="common">Myxococcus filiformis</name>
    <name type="synonym">Flexibacter filiformis</name>
    <dbReference type="NCBI Taxonomy" id="104663"/>
    <lineage>
        <taxon>Bacteria</taxon>
        <taxon>Pseudomonadati</taxon>
        <taxon>Bacteroidota</taxon>
        <taxon>Chitinophagia</taxon>
        <taxon>Chitinophagales</taxon>
        <taxon>Chitinophagaceae</taxon>
        <taxon>Chitinophaga</taxon>
    </lineage>
</organism>
<dbReference type="PANTHER" id="PTHR32305">
    <property type="match status" value="1"/>
</dbReference>
<reference evidence="3 4" key="1">
    <citation type="submission" date="2022-04" db="EMBL/GenBank/DDBJ databases">
        <title>The arsenic-methylating capacity of Chitinophaga filiformis YT5 during chitin decomposition.</title>
        <authorList>
            <person name="Chen G."/>
            <person name="Liang Y."/>
        </authorList>
    </citation>
    <scope>NUCLEOTIDE SEQUENCE [LARGE SCALE GENOMIC DNA]</scope>
    <source>
        <strain evidence="3 4">YT5</strain>
    </source>
</reference>
<dbReference type="Proteomes" id="UP000830198">
    <property type="component" value="Chromosome"/>
</dbReference>